<name>A0AAE1MZB9_9FABA</name>
<sequence length="153" mass="17783">MRLWQRLAEALKDKNSMWATRLSRHTSVRNPDLEVAATKATSYDVHTPPLYLKNLIWALAMRMQKTLPPPNTFPPSSPASVSLFPLQTRSLRRRRHRSLSSPSRHLPFSPLNRTPFTFSNIAWHHRRFFRDPLSSCWPPDESRGGREEKKISA</sequence>
<keyword evidence="2" id="KW-1185">Reference proteome</keyword>
<organism evidence="1 2">
    <name type="scientific">Acacia crassicarpa</name>
    <name type="common">northern wattle</name>
    <dbReference type="NCBI Taxonomy" id="499986"/>
    <lineage>
        <taxon>Eukaryota</taxon>
        <taxon>Viridiplantae</taxon>
        <taxon>Streptophyta</taxon>
        <taxon>Embryophyta</taxon>
        <taxon>Tracheophyta</taxon>
        <taxon>Spermatophyta</taxon>
        <taxon>Magnoliopsida</taxon>
        <taxon>eudicotyledons</taxon>
        <taxon>Gunneridae</taxon>
        <taxon>Pentapetalae</taxon>
        <taxon>rosids</taxon>
        <taxon>fabids</taxon>
        <taxon>Fabales</taxon>
        <taxon>Fabaceae</taxon>
        <taxon>Caesalpinioideae</taxon>
        <taxon>mimosoid clade</taxon>
        <taxon>Acacieae</taxon>
        <taxon>Acacia</taxon>
    </lineage>
</organism>
<dbReference type="Proteomes" id="UP001293593">
    <property type="component" value="Unassembled WGS sequence"/>
</dbReference>
<reference evidence="1" key="1">
    <citation type="submission" date="2023-10" db="EMBL/GenBank/DDBJ databases">
        <title>Chromosome-level genome of the transformable northern wattle, Acacia crassicarpa.</title>
        <authorList>
            <person name="Massaro I."/>
            <person name="Sinha N.R."/>
            <person name="Poethig S."/>
            <person name="Leichty A.R."/>
        </authorList>
    </citation>
    <scope>NUCLEOTIDE SEQUENCE</scope>
    <source>
        <strain evidence="1">Acra3RX</strain>
        <tissue evidence="1">Leaf</tissue>
    </source>
</reference>
<evidence type="ECO:0000313" key="2">
    <source>
        <dbReference type="Proteomes" id="UP001293593"/>
    </source>
</evidence>
<proteinExistence type="predicted"/>
<comment type="caution">
    <text evidence="1">The sequence shown here is derived from an EMBL/GenBank/DDBJ whole genome shotgun (WGS) entry which is preliminary data.</text>
</comment>
<dbReference type="EMBL" id="JAWXYG010000002">
    <property type="protein sequence ID" value="KAK4280245.1"/>
    <property type="molecule type" value="Genomic_DNA"/>
</dbReference>
<accession>A0AAE1MZB9</accession>
<protein>
    <submittedName>
        <fullName evidence="1">Uncharacterized protein</fullName>
    </submittedName>
</protein>
<dbReference type="AlphaFoldDB" id="A0AAE1MZB9"/>
<evidence type="ECO:0000313" key="1">
    <source>
        <dbReference type="EMBL" id="KAK4280245.1"/>
    </source>
</evidence>
<gene>
    <name evidence="1" type="ORF">QN277_011891</name>
</gene>